<dbReference type="PANTHER" id="PTHR23074:SF17">
    <property type="entry name" value="FIDGETIN-LIKE PROTEIN 1"/>
    <property type="match status" value="1"/>
</dbReference>
<dbReference type="SUPFAM" id="SSF52540">
    <property type="entry name" value="P-loop containing nucleoside triphosphate hydrolases"/>
    <property type="match status" value="1"/>
</dbReference>
<sequence>MSVGLEREPASYTSIKSKAQADQHYKIVQQERKRNSIVLFLELLRSEGYTQSVIQIEQETNISLDQYAVCDNIDIINIIADFEEYYQFKFNKPVKIVKKLAQTQQKIQAPRQANALDRIIKKNYVIDTIDANLQNKSQGITTPKQRPDSKTSAAKLPVNKTPKPINKDVLTKSQSDVQFEISGMHIEKDDIKKVKFVDKQVIEEESEKFRPILQPPPPNFPSELLSFYYIIQREILSEHPIGGFESVVGLDNAKQTLKESVIFPKKYPELFQGILKPWKGCLMFSSPGNGKSHLARSLAAECGCVFFNVSAASLLSKYYGESEKLVRCLFLIARQYESAVIFIDELDCLMTSRGDSSEHEAGRRLKTQLLVEIDGLTSFDQNTFVLAATNLPWSIDSAMLRRLEKRVFVPNLDLQGRIQLIKKQIGDRVLQESVIEKLAEETNNWSGSDICCVCKEAAMVKLRSAVNKLESGDHGQLNLTVSILEIEQAIKIVHPSYDNEIQKKYQQWADQFGSV</sequence>
<dbReference type="InterPro" id="IPR003959">
    <property type="entry name" value="ATPase_AAA_core"/>
</dbReference>
<dbReference type="PANTHER" id="PTHR23074">
    <property type="entry name" value="AAA DOMAIN-CONTAINING"/>
    <property type="match status" value="1"/>
</dbReference>
<gene>
    <name evidence="7" type="ORF">SS50377_11140</name>
    <name evidence="8" type="ORF">SS50377_23548</name>
</gene>
<keyword evidence="9" id="KW-1185">Reference proteome</keyword>
<dbReference type="AlphaFoldDB" id="V6LVA9"/>
<reference evidence="7 8" key="1">
    <citation type="journal article" date="2014" name="PLoS Genet.">
        <title>The Genome of Spironucleus salmonicida Highlights a Fish Pathogen Adapted to Fluctuating Environments.</title>
        <authorList>
            <person name="Xu F."/>
            <person name="Jerlstrom-Hultqvist J."/>
            <person name="Einarsson E."/>
            <person name="Astvaldsson A."/>
            <person name="Svard S.G."/>
            <person name="Andersson J.O."/>
        </authorList>
    </citation>
    <scope>NUCLEOTIDE SEQUENCE</scope>
    <source>
        <strain evidence="8">ATCC 50377</strain>
    </source>
</reference>
<dbReference type="InterPro" id="IPR050304">
    <property type="entry name" value="MT-severing_AAA_ATPase"/>
</dbReference>
<evidence type="ECO:0000256" key="3">
    <source>
        <dbReference type="ARBA" id="ARBA00022840"/>
    </source>
</evidence>
<feature type="domain" description="AAA+ ATPase" evidence="6">
    <location>
        <begin position="277"/>
        <end position="413"/>
    </location>
</feature>
<dbReference type="InterPro" id="IPR027417">
    <property type="entry name" value="P-loop_NTPase"/>
</dbReference>
<evidence type="ECO:0000256" key="1">
    <source>
        <dbReference type="ARBA" id="ARBA00006914"/>
    </source>
</evidence>
<protein>
    <submittedName>
        <fullName evidence="8">Katanin p60 ATPase</fullName>
    </submittedName>
    <submittedName>
        <fullName evidence="7">p60 katanin</fullName>
    </submittedName>
</protein>
<dbReference type="InterPro" id="IPR041569">
    <property type="entry name" value="AAA_lid_3"/>
</dbReference>
<dbReference type="Pfam" id="PF00004">
    <property type="entry name" value="AAA"/>
    <property type="match status" value="1"/>
</dbReference>
<evidence type="ECO:0000259" key="6">
    <source>
        <dbReference type="SMART" id="SM00382"/>
    </source>
</evidence>
<evidence type="ECO:0000313" key="7">
    <source>
        <dbReference type="EMBL" id="EST48530.1"/>
    </source>
</evidence>
<keyword evidence="3" id="KW-0067">ATP-binding</keyword>
<dbReference type="Gene3D" id="3.40.50.300">
    <property type="entry name" value="P-loop containing nucleotide triphosphate hydrolases"/>
    <property type="match status" value="1"/>
</dbReference>
<dbReference type="SMART" id="SM00382">
    <property type="entry name" value="AAA"/>
    <property type="match status" value="1"/>
</dbReference>
<proteinExistence type="inferred from homology"/>
<dbReference type="VEuPathDB" id="GiardiaDB:SS50377_23548"/>
<keyword evidence="2" id="KW-0547">Nucleotide-binding</keyword>
<dbReference type="Proteomes" id="UP000018208">
    <property type="component" value="Unassembled WGS sequence"/>
</dbReference>
<evidence type="ECO:0000256" key="5">
    <source>
        <dbReference type="SAM" id="MobiDB-lite"/>
    </source>
</evidence>
<dbReference type="InterPro" id="IPR003593">
    <property type="entry name" value="AAA+_ATPase"/>
</dbReference>
<comment type="similarity">
    <text evidence="1">Belongs to the AAA ATPase family.</text>
</comment>
<keyword evidence="4" id="KW-0175">Coiled coil</keyword>
<accession>V6LVA9</accession>
<dbReference type="FunFam" id="3.40.50.300:FF:001025">
    <property type="entry name" value="ATPase family, AAA domain-containing 2B"/>
    <property type="match status" value="1"/>
</dbReference>
<dbReference type="Pfam" id="PF17862">
    <property type="entry name" value="AAA_lid_3"/>
    <property type="match status" value="1"/>
</dbReference>
<dbReference type="GO" id="GO:0016887">
    <property type="term" value="F:ATP hydrolysis activity"/>
    <property type="evidence" value="ECO:0007669"/>
    <property type="project" value="InterPro"/>
</dbReference>
<dbReference type="EMBL" id="KI545981">
    <property type="protein sequence ID" value="EST48530.1"/>
    <property type="molecule type" value="Genomic_DNA"/>
</dbReference>
<organism evidence="7">
    <name type="scientific">Spironucleus salmonicida</name>
    <dbReference type="NCBI Taxonomy" id="348837"/>
    <lineage>
        <taxon>Eukaryota</taxon>
        <taxon>Metamonada</taxon>
        <taxon>Diplomonadida</taxon>
        <taxon>Hexamitidae</taxon>
        <taxon>Hexamitinae</taxon>
        <taxon>Spironucleus</taxon>
    </lineage>
</organism>
<name>V6LVA9_9EUKA</name>
<dbReference type="GO" id="GO:0005524">
    <property type="term" value="F:ATP binding"/>
    <property type="evidence" value="ECO:0007669"/>
    <property type="project" value="UniProtKB-KW"/>
</dbReference>
<dbReference type="EMBL" id="AUWU02000004">
    <property type="protein sequence ID" value="KAH0573613.1"/>
    <property type="molecule type" value="Genomic_DNA"/>
</dbReference>
<feature type="region of interest" description="Disordered" evidence="5">
    <location>
        <begin position="136"/>
        <end position="159"/>
    </location>
</feature>
<evidence type="ECO:0000256" key="2">
    <source>
        <dbReference type="ARBA" id="ARBA00022741"/>
    </source>
</evidence>
<dbReference type="OrthoDB" id="191529at2759"/>
<reference evidence="8" key="2">
    <citation type="submission" date="2020-12" db="EMBL/GenBank/DDBJ databases">
        <title>New Spironucleus salmonicida genome in near-complete chromosomes.</title>
        <authorList>
            <person name="Xu F."/>
            <person name="Kurt Z."/>
            <person name="Jimenez-Gonzalez A."/>
            <person name="Astvaldsson A."/>
            <person name="Andersson J.O."/>
            <person name="Svard S.G."/>
        </authorList>
    </citation>
    <scope>NUCLEOTIDE SEQUENCE</scope>
    <source>
        <strain evidence="8">ATCC 50377</strain>
    </source>
</reference>
<evidence type="ECO:0000313" key="8">
    <source>
        <dbReference type="EMBL" id="KAH0573613.1"/>
    </source>
</evidence>
<dbReference type="Gene3D" id="1.10.8.60">
    <property type="match status" value="1"/>
</dbReference>
<evidence type="ECO:0000313" key="9">
    <source>
        <dbReference type="Proteomes" id="UP000018208"/>
    </source>
</evidence>
<evidence type="ECO:0000256" key="4">
    <source>
        <dbReference type="ARBA" id="ARBA00023054"/>
    </source>
</evidence>